<dbReference type="Pfam" id="PF21473">
    <property type="entry name" value="OB_Ssb-like"/>
    <property type="match status" value="2"/>
</dbReference>
<keyword evidence="7" id="KW-1185">Reference proteome</keyword>
<keyword evidence="6" id="KW-0032">Aminotransferase</keyword>
<dbReference type="InterPro" id="IPR015424">
    <property type="entry name" value="PyrdxlP-dep_Trfase"/>
</dbReference>
<evidence type="ECO:0000256" key="3">
    <source>
        <dbReference type="ARBA" id="ARBA00022898"/>
    </source>
</evidence>
<name>A0A834SYS0_9FABA</name>
<evidence type="ECO:0000313" key="6">
    <source>
        <dbReference type="EMBL" id="KAF7805964.1"/>
    </source>
</evidence>
<dbReference type="InterPro" id="IPR048970">
    <property type="entry name" value="OB_Ssb-like"/>
</dbReference>
<dbReference type="InterPro" id="IPR015422">
    <property type="entry name" value="PyrdxlP-dep_Trfase_small"/>
</dbReference>
<comment type="similarity">
    <text evidence="2">Belongs to the class-I pyridoxal-phosphate-dependent aminotransferase family.</text>
</comment>
<dbReference type="CDD" id="cd00609">
    <property type="entry name" value="AAT_like"/>
    <property type="match status" value="2"/>
</dbReference>
<dbReference type="NCBIfam" id="TIGR01265">
    <property type="entry name" value="tyr_nico_aTase"/>
    <property type="match status" value="2"/>
</dbReference>
<evidence type="ECO:0000259" key="5">
    <source>
        <dbReference type="Pfam" id="PF21473"/>
    </source>
</evidence>
<dbReference type="AlphaFoldDB" id="A0A834SYS0"/>
<evidence type="ECO:0000259" key="4">
    <source>
        <dbReference type="Pfam" id="PF00155"/>
    </source>
</evidence>
<feature type="domain" description="Single-stranded DNA binding protein Ssb-like OB fold" evidence="5">
    <location>
        <begin position="695"/>
        <end position="763"/>
    </location>
</feature>
<evidence type="ECO:0000313" key="7">
    <source>
        <dbReference type="Proteomes" id="UP000634136"/>
    </source>
</evidence>
<proteinExistence type="inferred from homology"/>
<dbReference type="SUPFAM" id="SSF53383">
    <property type="entry name" value="PLP-dependent transferases"/>
    <property type="match status" value="2"/>
</dbReference>
<comment type="caution">
    <text evidence="6">The sequence shown here is derived from an EMBL/GenBank/DDBJ whole genome shotgun (WGS) entry which is preliminary data.</text>
</comment>
<dbReference type="InterPro" id="IPR005958">
    <property type="entry name" value="TyrNic_aminoTrfase"/>
</dbReference>
<dbReference type="GO" id="GO:0006572">
    <property type="term" value="P:L-tyrosine catabolic process"/>
    <property type="evidence" value="ECO:0007669"/>
    <property type="project" value="TreeGrafter"/>
</dbReference>
<evidence type="ECO:0000256" key="2">
    <source>
        <dbReference type="ARBA" id="ARBA00007441"/>
    </source>
</evidence>
<accession>A0A834SYS0</accession>
<dbReference type="Pfam" id="PF00155">
    <property type="entry name" value="Aminotran_1_2"/>
    <property type="match status" value="2"/>
</dbReference>
<dbReference type="InterPro" id="IPR015421">
    <property type="entry name" value="PyrdxlP-dep_Trfase_major"/>
</dbReference>
<keyword evidence="6" id="KW-0808">Transferase</keyword>
<comment type="cofactor">
    <cofactor evidence="1">
        <name>pyridoxal 5'-phosphate</name>
        <dbReference type="ChEBI" id="CHEBI:597326"/>
    </cofactor>
</comment>
<dbReference type="Proteomes" id="UP000634136">
    <property type="component" value="Unassembled WGS sequence"/>
</dbReference>
<dbReference type="Gene3D" id="3.40.640.10">
    <property type="entry name" value="Type I PLP-dependent aspartate aminotransferase-like (Major domain)"/>
    <property type="match status" value="2"/>
</dbReference>
<reference evidence="6" key="1">
    <citation type="submission" date="2020-09" db="EMBL/GenBank/DDBJ databases">
        <title>Genome-Enabled Discovery of Anthraquinone Biosynthesis in Senna tora.</title>
        <authorList>
            <person name="Kang S.-H."/>
            <person name="Pandey R.P."/>
            <person name="Lee C.-M."/>
            <person name="Sim J.-S."/>
            <person name="Jeong J.-T."/>
            <person name="Choi B.-S."/>
            <person name="Jung M."/>
            <person name="Ginzburg D."/>
            <person name="Zhao K."/>
            <person name="Won S.Y."/>
            <person name="Oh T.-J."/>
            <person name="Yu Y."/>
            <person name="Kim N.-H."/>
            <person name="Lee O.R."/>
            <person name="Lee T.-H."/>
            <person name="Bashyal P."/>
            <person name="Kim T.-S."/>
            <person name="Lee W.-H."/>
            <person name="Kawkins C."/>
            <person name="Kim C.-K."/>
            <person name="Kim J.S."/>
            <person name="Ahn B.O."/>
            <person name="Rhee S.Y."/>
            <person name="Sohng J.K."/>
        </authorList>
    </citation>
    <scope>NUCLEOTIDE SEQUENCE</scope>
    <source>
        <tissue evidence="6">Leaf</tissue>
    </source>
</reference>
<feature type="domain" description="Aminotransferase class I/classII large" evidence="4">
    <location>
        <begin position="45"/>
        <end position="352"/>
    </location>
</feature>
<dbReference type="InterPro" id="IPR004839">
    <property type="entry name" value="Aminotransferase_I/II_large"/>
</dbReference>
<dbReference type="SUPFAM" id="SSF50249">
    <property type="entry name" value="Nucleic acid-binding proteins"/>
    <property type="match status" value="2"/>
</dbReference>
<gene>
    <name evidence="6" type="ORF">G2W53_038125</name>
</gene>
<sequence>MENNGVISRWVFKGKEKPKATSSVQNIREIVNSVKESVRNEEPRPIVPLGSGDPSSFPSFRTAAVAEDAIVNALRSRTYNTYSPSFLGLFPARRAVAEYLSRDLPYKLSPENVCITAGCKQAIQYVIAVLASPKANILIPRPGFPGYESQASLRNFEVRKYDLIPEKGWEVDLEAVESLADDNTVAMVIINPGNPCGNNYTHHHLFKVAETARKLGIMVIADEVYAHLNFGDKPFVSMGAFASVVPVVTLGSISKRWMVPGWRLGWLAINDPNAILAKTGVVESIKSYAKETSDPATFIQAAIPEIIEKTGEEFFSRTLKILKENADLCYERIKDIPCFTCPYKPEASMFLVGNEKVNAASSISIRKTLMSLIESVSKDDIQSKMIPLGHGDPSAFPCFRTTASAQRAIVQAVNSANYNSYCPNPQGLLPARRAVAEYLSRDLPYKLSPQNVYITIGCAQAIECILAVLASPKANILLPRPGFPGYTSTAALHHLEVRHFDLLPENGWEVDLQAVESLSDHNTVAMVIINPGNPCGNVYTHHHLFKVAETARKLGIMVIADEVYAHLNFGDKPFVPMATFASLAPVITLGSISKRWIVPGWRLGWLVTNDPNGILAKTGVVESIESYTKVTCEPATFIQGAIPEIIENTEEEFFSKTIKILKDTAGICYDRIKEIPCLVCPNKPEGSMFLMVDQLKPGTSGHTLTVKVVSSKPVKSVNTRGGRSSMLLARPSRPTRIAECLVGDETGTIIFTARNGQVKVLQICTLKGNDKTIKLFNENKMYGVNTWLIWRPGVKTESLVNIRHDSGFLVDLIIGKVDLMNPGATLILRNAKIDMFKGSMRLAVDKWGRIEPTEPVDFEVKEDNNLSLVEYELVNVVEENANLQCLKLPEVIPSSDFLAMLNWPIIDAFNLFISRGR</sequence>
<dbReference type="EMBL" id="JAAIUW010000012">
    <property type="protein sequence ID" value="KAF7805964.1"/>
    <property type="molecule type" value="Genomic_DNA"/>
</dbReference>
<feature type="domain" description="Aminotransferase class I/classII large" evidence="4">
    <location>
        <begin position="384"/>
        <end position="693"/>
    </location>
</feature>
<evidence type="ECO:0000256" key="1">
    <source>
        <dbReference type="ARBA" id="ARBA00001933"/>
    </source>
</evidence>
<dbReference type="InterPro" id="IPR012340">
    <property type="entry name" value="NA-bd_OB-fold"/>
</dbReference>
<protein>
    <submittedName>
        <fullName evidence="6">Tyrosine aminotransferase-like</fullName>
    </submittedName>
</protein>
<dbReference type="PANTHER" id="PTHR45744:SF11">
    <property type="entry name" value="TYROSINE AMINOTRANSFERASE"/>
    <property type="match status" value="1"/>
</dbReference>
<dbReference type="GO" id="GO:0030170">
    <property type="term" value="F:pyridoxal phosphate binding"/>
    <property type="evidence" value="ECO:0007669"/>
    <property type="project" value="InterPro"/>
</dbReference>
<dbReference type="OrthoDB" id="7042322at2759"/>
<keyword evidence="3" id="KW-0663">Pyridoxal phosphate</keyword>
<dbReference type="Gene3D" id="3.90.1150.10">
    <property type="entry name" value="Aspartate Aminotransferase, domain 1"/>
    <property type="match status" value="2"/>
</dbReference>
<dbReference type="Gene3D" id="2.40.50.140">
    <property type="entry name" value="Nucleic acid-binding proteins"/>
    <property type="match status" value="1"/>
</dbReference>
<feature type="domain" description="Single-stranded DNA binding protein Ssb-like OB fold" evidence="5">
    <location>
        <begin position="816"/>
        <end position="851"/>
    </location>
</feature>
<dbReference type="PANTHER" id="PTHR45744">
    <property type="entry name" value="TYROSINE AMINOTRANSFERASE"/>
    <property type="match status" value="1"/>
</dbReference>
<dbReference type="FunFam" id="3.40.640.10:FF:000048">
    <property type="entry name" value="tyrosine aminotransferase"/>
    <property type="match status" value="2"/>
</dbReference>
<dbReference type="GO" id="GO:0004838">
    <property type="term" value="F:L-tyrosine-2-oxoglutarate transaminase activity"/>
    <property type="evidence" value="ECO:0007669"/>
    <property type="project" value="TreeGrafter"/>
</dbReference>
<organism evidence="6 7">
    <name type="scientific">Senna tora</name>
    <dbReference type="NCBI Taxonomy" id="362788"/>
    <lineage>
        <taxon>Eukaryota</taxon>
        <taxon>Viridiplantae</taxon>
        <taxon>Streptophyta</taxon>
        <taxon>Embryophyta</taxon>
        <taxon>Tracheophyta</taxon>
        <taxon>Spermatophyta</taxon>
        <taxon>Magnoliopsida</taxon>
        <taxon>eudicotyledons</taxon>
        <taxon>Gunneridae</taxon>
        <taxon>Pentapetalae</taxon>
        <taxon>rosids</taxon>
        <taxon>fabids</taxon>
        <taxon>Fabales</taxon>
        <taxon>Fabaceae</taxon>
        <taxon>Caesalpinioideae</taxon>
        <taxon>Cassia clade</taxon>
        <taxon>Senna</taxon>
    </lineage>
</organism>